<dbReference type="AlphaFoldDB" id="A0AAV5RM96"/>
<feature type="transmembrane region" description="Helical" evidence="8">
    <location>
        <begin position="288"/>
        <end position="310"/>
    </location>
</feature>
<keyword evidence="5 8" id="KW-1133">Transmembrane helix</keyword>
<dbReference type="PROSITE" id="PS00217">
    <property type="entry name" value="SUGAR_TRANSPORT_2"/>
    <property type="match status" value="1"/>
</dbReference>
<dbReference type="SUPFAM" id="SSF103473">
    <property type="entry name" value="MFS general substrate transporter"/>
    <property type="match status" value="1"/>
</dbReference>
<evidence type="ECO:0000313" key="11">
    <source>
        <dbReference type="Proteomes" id="UP001362899"/>
    </source>
</evidence>
<dbReference type="InterPro" id="IPR050360">
    <property type="entry name" value="MFS_Sugar_Transporters"/>
</dbReference>
<keyword evidence="6 8" id="KW-0472">Membrane</keyword>
<organism evidence="10 11">
    <name type="scientific">Starmerella bacillaris</name>
    <name type="common">Yeast</name>
    <name type="synonym">Candida zemplinina</name>
    <dbReference type="NCBI Taxonomy" id="1247836"/>
    <lineage>
        <taxon>Eukaryota</taxon>
        <taxon>Fungi</taxon>
        <taxon>Dikarya</taxon>
        <taxon>Ascomycota</taxon>
        <taxon>Saccharomycotina</taxon>
        <taxon>Dipodascomycetes</taxon>
        <taxon>Dipodascales</taxon>
        <taxon>Trichomonascaceae</taxon>
        <taxon>Starmerella</taxon>
    </lineage>
</organism>
<comment type="subcellular location">
    <subcellularLocation>
        <location evidence="1">Membrane</location>
        <topology evidence="1">Multi-pass membrane protein</topology>
    </subcellularLocation>
</comment>
<feature type="transmembrane region" description="Helical" evidence="8">
    <location>
        <begin position="344"/>
        <end position="371"/>
    </location>
</feature>
<dbReference type="EMBL" id="BTGC01000008">
    <property type="protein sequence ID" value="GMM51619.1"/>
    <property type="molecule type" value="Genomic_DNA"/>
</dbReference>
<proteinExistence type="inferred from homology"/>
<evidence type="ECO:0000259" key="9">
    <source>
        <dbReference type="PROSITE" id="PS50850"/>
    </source>
</evidence>
<dbReference type="InterPro" id="IPR005828">
    <property type="entry name" value="MFS_sugar_transport-like"/>
</dbReference>
<evidence type="ECO:0000313" key="10">
    <source>
        <dbReference type="EMBL" id="GMM51619.1"/>
    </source>
</evidence>
<dbReference type="InterPro" id="IPR020846">
    <property type="entry name" value="MFS_dom"/>
</dbReference>
<keyword evidence="11" id="KW-1185">Reference proteome</keyword>
<gene>
    <name evidence="10" type="ORF">DASB73_025820</name>
</gene>
<evidence type="ECO:0000256" key="4">
    <source>
        <dbReference type="ARBA" id="ARBA00022692"/>
    </source>
</evidence>
<dbReference type="FunFam" id="1.20.1250.20:FF:000134">
    <property type="entry name" value="MFS sugar transporter protein"/>
    <property type="match status" value="1"/>
</dbReference>
<evidence type="ECO:0000256" key="3">
    <source>
        <dbReference type="ARBA" id="ARBA00022448"/>
    </source>
</evidence>
<dbReference type="Pfam" id="PF00083">
    <property type="entry name" value="Sugar_tr"/>
    <property type="match status" value="1"/>
</dbReference>
<feature type="transmembrane region" description="Helical" evidence="8">
    <location>
        <begin position="45"/>
        <end position="69"/>
    </location>
</feature>
<accession>A0AAV5RM96</accession>
<reference evidence="10 11" key="1">
    <citation type="journal article" date="2023" name="Elife">
        <title>Identification of key yeast species and microbe-microbe interactions impacting larval growth of Drosophila in the wild.</title>
        <authorList>
            <person name="Mure A."/>
            <person name="Sugiura Y."/>
            <person name="Maeda R."/>
            <person name="Honda K."/>
            <person name="Sakurai N."/>
            <person name="Takahashi Y."/>
            <person name="Watada M."/>
            <person name="Katoh T."/>
            <person name="Gotoh A."/>
            <person name="Gotoh Y."/>
            <person name="Taniguchi I."/>
            <person name="Nakamura K."/>
            <person name="Hayashi T."/>
            <person name="Katayama T."/>
            <person name="Uemura T."/>
            <person name="Hattori Y."/>
        </authorList>
    </citation>
    <scope>NUCLEOTIDE SEQUENCE [LARGE SCALE GENOMIC DNA]</scope>
    <source>
        <strain evidence="10 11">SB-73</strain>
    </source>
</reference>
<dbReference type="InterPro" id="IPR005829">
    <property type="entry name" value="Sugar_transporter_CS"/>
</dbReference>
<dbReference type="PRINTS" id="PR00171">
    <property type="entry name" value="SUGRTRNSPORT"/>
</dbReference>
<feature type="transmembrane region" description="Helical" evidence="8">
    <location>
        <begin position="412"/>
        <end position="433"/>
    </location>
</feature>
<feature type="transmembrane region" description="Helical" evidence="8">
    <location>
        <begin position="172"/>
        <end position="192"/>
    </location>
</feature>
<dbReference type="Gene3D" id="1.20.1250.20">
    <property type="entry name" value="MFS general substrate transporter like domains"/>
    <property type="match status" value="2"/>
</dbReference>
<feature type="transmembrane region" description="Helical" evidence="8">
    <location>
        <begin position="110"/>
        <end position="127"/>
    </location>
</feature>
<evidence type="ECO:0000256" key="2">
    <source>
        <dbReference type="ARBA" id="ARBA00010992"/>
    </source>
</evidence>
<dbReference type="PANTHER" id="PTHR48022:SF73">
    <property type="entry name" value="METABOLITE TRANSPORT PROTEIN YDL199C-RELATED"/>
    <property type="match status" value="1"/>
</dbReference>
<feature type="transmembrane region" description="Helical" evidence="8">
    <location>
        <begin position="319"/>
        <end position="338"/>
    </location>
</feature>
<dbReference type="PANTHER" id="PTHR48022">
    <property type="entry name" value="PLASTIDIC GLUCOSE TRANSPORTER 4"/>
    <property type="match status" value="1"/>
</dbReference>
<keyword evidence="4 8" id="KW-0812">Transmembrane</keyword>
<comment type="similarity">
    <text evidence="2 7">Belongs to the major facilitator superfamily. Sugar transporter (TC 2.A.1.1) family.</text>
</comment>
<dbReference type="Proteomes" id="UP001362899">
    <property type="component" value="Unassembled WGS sequence"/>
</dbReference>
<protein>
    <submittedName>
        <fullName evidence="10">Glucose-inactivated glycerol proton symporter</fullName>
    </submittedName>
</protein>
<dbReference type="GO" id="GO:0016020">
    <property type="term" value="C:membrane"/>
    <property type="evidence" value="ECO:0007669"/>
    <property type="project" value="UniProtKB-SubCell"/>
</dbReference>
<feature type="transmembrane region" description="Helical" evidence="8">
    <location>
        <begin position="81"/>
        <end position="98"/>
    </location>
</feature>
<sequence length="464" mass="51515">MKLQGDALLYFVTAFASLGVFLFGYDQGVVSGIITGDYFKQNFDYPSPAQIGTMVAVLELGALASSLLVGRLGERWGRKRTITYGAIVFVVGGFVQTVANKLRTMICGRVVSGLGVGLLSTTVPVYQSEISPPYNRGRLSCVQFSMNILGYAVSVWAGYFSSYFTSNLSWRVPLFLQCLIGLLLCFGSYYLVETPRWLVSNNMLEEGRRTLHILHKNAEFAESEFEDIVEAVAEHRREPHSYIYMWRNYKSRVLIAMSAQMFAQLNGINIISYYAPLVFEQAGWKGRSAILMAGINALVYLAATLPPWVLVDSLGRRKLLIGGGMVMSASLVAVAVLMRSSSDFSANMVIVAVILYNAFFGASWGPVPWLYPPEILPLQIRAKGVSLSTATNWLFNFIVGEVTPSLQQSMKWTMYLIPAGFCIISILTVYRYYPETAGVQLEDMDELFTSPHDLDALRATSDEE</sequence>
<evidence type="ECO:0000256" key="5">
    <source>
        <dbReference type="ARBA" id="ARBA00022989"/>
    </source>
</evidence>
<dbReference type="PROSITE" id="PS50850">
    <property type="entry name" value="MFS"/>
    <property type="match status" value="1"/>
</dbReference>
<evidence type="ECO:0000256" key="1">
    <source>
        <dbReference type="ARBA" id="ARBA00004141"/>
    </source>
</evidence>
<feature type="transmembrane region" description="Helical" evidence="8">
    <location>
        <begin position="7"/>
        <end position="25"/>
    </location>
</feature>
<name>A0AAV5RM96_STABA</name>
<dbReference type="NCBIfam" id="TIGR00879">
    <property type="entry name" value="SP"/>
    <property type="match status" value="1"/>
</dbReference>
<dbReference type="GO" id="GO:0005351">
    <property type="term" value="F:carbohydrate:proton symporter activity"/>
    <property type="evidence" value="ECO:0007669"/>
    <property type="project" value="TreeGrafter"/>
</dbReference>
<evidence type="ECO:0000256" key="8">
    <source>
        <dbReference type="SAM" id="Phobius"/>
    </source>
</evidence>
<dbReference type="InterPro" id="IPR003663">
    <property type="entry name" value="Sugar/inositol_transpt"/>
</dbReference>
<feature type="transmembrane region" description="Helical" evidence="8">
    <location>
        <begin position="139"/>
        <end position="160"/>
    </location>
</feature>
<evidence type="ECO:0000256" key="7">
    <source>
        <dbReference type="RuleBase" id="RU003346"/>
    </source>
</evidence>
<keyword evidence="3 7" id="KW-0813">Transport</keyword>
<dbReference type="InterPro" id="IPR036259">
    <property type="entry name" value="MFS_trans_sf"/>
</dbReference>
<feature type="transmembrane region" description="Helical" evidence="8">
    <location>
        <begin position="253"/>
        <end position="276"/>
    </location>
</feature>
<evidence type="ECO:0000256" key="6">
    <source>
        <dbReference type="ARBA" id="ARBA00023136"/>
    </source>
</evidence>
<feature type="domain" description="Major facilitator superfamily (MFS) profile" evidence="9">
    <location>
        <begin position="12"/>
        <end position="437"/>
    </location>
</feature>
<comment type="caution">
    <text evidence="10">The sequence shown here is derived from an EMBL/GenBank/DDBJ whole genome shotgun (WGS) entry which is preliminary data.</text>
</comment>